<evidence type="ECO:0000313" key="9">
    <source>
        <dbReference type="EMBL" id="KAF3486951.1"/>
    </source>
</evidence>
<sequence length="874" mass="98764">PEELLKELGSKLGPPPSSKDSLLKLFKADNLETRLKAVGLVGELFSLPGRVISEEFSSIFLEFLKRLTDRVVEVRMVILDHIKNCLLSDPSRAEASQIISALRDRLLDYDENIRKQVVSVICDVAVSYLTSIPIDTIKLVAERLRDKAMLVKTYTMERLTELFRVYCLRCTEGKAGTGDFDWIPGKILRCLYDKDFRSDTIEHILCSSLFPSDFSVRDKVKHWIEIFSGFESAETKAFEKILEQRQRVQQEMQKYLSFKQQSADSPEMQKKILFGFRVMSRAFSDPAKTEQNFLILDQLKDANIWKILNNLVDPNTSIMQASKIRDDMLKILSEKHSLYEFLGTLSIKCSYLLFSKEYVKEILAEVSVRKASKTSSGIQSCMDFLGIYAIKTLVKSYLPFKDAHLRTGVDDLLELLKNILSFGEVSEDIESSSVDKAHLKLATAKAVLRLSRHWDDKIPVDIFHLTLKTPEISFPMAKKIFLGKVHQYIKDRVLETKYACSFLFDITGSNVLVSEEEKQNLADIIQHSYQTKVRKVSAQTDANSVSPYPQHILPYLVHALAHLSCPDVEKCKDVEEYEMIYRQLHLIISMLLHKEEDGKAEDGDKEHECVPTIIFIFRSIKQSEDVTDATKSKNSHAICELGLSIIKHLTQKELDLQGEFTPVSLPPTLYKPSEKNEGDKSQKSSASKRSSNKKGSSESKRKNRSGLQRDEDLIPTTPKGKRTPKKNIKRKDPEGTTSSLSLEDEKPKLRTKKNRSSGVGEVAEKTSEEKMESSTEQMGEGPKYDGEADEEESESEGKSRKEGEDDEGAEFKEANAESSGDSEEKETAVENSDSEGKQEEIEAEEDAVDAEASDNETLGAWKSKVVKSSSRKSA</sequence>
<keyword evidence="5" id="KW-0234">DNA repair</keyword>
<dbReference type="PANTHER" id="PTHR12663">
    <property type="entry name" value="ANDROGEN INDUCED INHIBITOR OF PROLIFERATION AS3 / PDS5-RELATED"/>
    <property type="match status" value="1"/>
</dbReference>
<keyword evidence="2" id="KW-0132">Cell division</keyword>
<feature type="compositionally biased region" description="Basic residues" evidence="8">
    <location>
        <begin position="719"/>
        <end position="729"/>
    </location>
</feature>
<dbReference type="AlphaFoldDB" id="A0A8S9MUP4"/>
<comment type="caution">
    <text evidence="9">The sequence shown here is derived from an EMBL/GenBank/DDBJ whole genome shotgun (WGS) entry which is preliminary data.</text>
</comment>
<dbReference type="Proteomes" id="UP000712600">
    <property type="component" value="Unassembled WGS sequence"/>
</dbReference>
<feature type="compositionally biased region" description="Acidic residues" evidence="8">
    <location>
        <begin position="841"/>
        <end position="854"/>
    </location>
</feature>
<keyword evidence="3" id="KW-0227">DNA damage</keyword>
<keyword evidence="6" id="KW-0539">Nucleus</keyword>
<dbReference type="GO" id="GO:0051301">
    <property type="term" value="P:cell division"/>
    <property type="evidence" value="ECO:0007669"/>
    <property type="project" value="UniProtKB-KW"/>
</dbReference>
<feature type="compositionally biased region" description="Basic and acidic residues" evidence="8">
    <location>
        <begin position="795"/>
        <end position="815"/>
    </location>
</feature>
<dbReference type="SUPFAM" id="SSF48371">
    <property type="entry name" value="ARM repeat"/>
    <property type="match status" value="1"/>
</dbReference>
<feature type="non-terminal residue" evidence="9">
    <location>
        <position position="1"/>
    </location>
</feature>
<dbReference type="EMBL" id="QGKX02002183">
    <property type="protein sequence ID" value="KAF3486951.1"/>
    <property type="molecule type" value="Genomic_DNA"/>
</dbReference>
<evidence type="ECO:0000256" key="5">
    <source>
        <dbReference type="ARBA" id="ARBA00023204"/>
    </source>
</evidence>
<name>A0A8S9MUP4_BRACR</name>
<feature type="compositionally biased region" description="Basic and acidic residues" evidence="8">
    <location>
        <begin position="672"/>
        <end position="682"/>
    </location>
</feature>
<dbReference type="InterPro" id="IPR039776">
    <property type="entry name" value="Pds5"/>
</dbReference>
<dbReference type="PANTHER" id="PTHR12663:SF58">
    <property type="entry name" value="TUDOR DOMAIN-CONTAINING PROTEIN"/>
    <property type="match status" value="1"/>
</dbReference>
<evidence type="ECO:0000256" key="8">
    <source>
        <dbReference type="SAM" id="MobiDB-lite"/>
    </source>
</evidence>
<dbReference type="GO" id="GO:0000785">
    <property type="term" value="C:chromatin"/>
    <property type="evidence" value="ECO:0007669"/>
    <property type="project" value="TreeGrafter"/>
</dbReference>
<evidence type="ECO:0000256" key="7">
    <source>
        <dbReference type="ARBA" id="ARBA00023306"/>
    </source>
</evidence>
<evidence type="ECO:0000256" key="3">
    <source>
        <dbReference type="ARBA" id="ARBA00022763"/>
    </source>
</evidence>
<organism evidence="9 10">
    <name type="scientific">Brassica cretica</name>
    <name type="common">Mustard</name>
    <dbReference type="NCBI Taxonomy" id="69181"/>
    <lineage>
        <taxon>Eukaryota</taxon>
        <taxon>Viridiplantae</taxon>
        <taxon>Streptophyta</taxon>
        <taxon>Embryophyta</taxon>
        <taxon>Tracheophyta</taxon>
        <taxon>Spermatophyta</taxon>
        <taxon>Magnoliopsida</taxon>
        <taxon>eudicotyledons</taxon>
        <taxon>Gunneridae</taxon>
        <taxon>Pentapetalae</taxon>
        <taxon>rosids</taxon>
        <taxon>malvids</taxon>
        <taxon>Brassicales</taxon>
        <taxon>Brassicaceae</taxon>
        <taxon>Brassiceae</taxon>
        <taxon>Brassica</taxon>
    </lineage>
</organism>
<keyword evidence="4" id="KW-0498">Mitosis</keyword>
<dbReference type="GO" id="GO:0035825">
    <property type="term" value="P:homologous recombination"/>
    <property type="evidence" value="ECO:0007669"/>
    <property type="project" value="UniProtKB-ARBA"/>
</dbReference>
<gene>
    <name evidence="9" type="ORF">F2Q69_00055524</name>
</gene>
<dbReference type="GO" id="GO:0006281">
    <property type="term" value="P:DNA repair"/>
    <property type="evidence" value="ECO:0007669"/>
    <property type="project" value="UniProtKB-KW"/>
</dbReference>
<dbReference type="InterPro" id="IPR016024">
    <property type="entry name" value="ARM-type_fold"/>
</dbReference>
<evidence type="ECO:0000256" key="6">
    <source>
        <dbReference type="ARBA" id="ARBA00023242"/>
    </source>
</evidence>
<comment type="subcellular location">
    <subcellularLocation>
        <location evidence="1">Nucleus</location>
    </subcellularLocation>
</comment>
<evidence type="ECO:0000313" key="10">
    <source>
        <dbReference type="Proteomes" id="UP000712600"/>
    </source>
</evidence>
<evidence type="ECO:0000256" key="2">
    <source>
        <dbReference type="ARBA" id="ARBA00022618"/>
    </source>
</evidence>
<dbReference type="GO" id="GO:0005634">
    <property type="term" value="C:nucleus"/>
    <property type="evidence" value="ECO:0007669"/>
    <property type="project" value="UniProtKB-SubCell"/>
</dbReference>
<keyword evidence="7" id="KW-0131">Cell cycle</keyword>
<feature type="compositionally biased region" description="Basic and acidic residues" evidence="8">
    <location>
        <begin position="762"/>
        <end position="773"/>
    </location>
</feature>
<proteinExistence type="predicted"/>
<dbReference type="Gene3D" id="1.25.10.10">
    <property type="entry name" value="Leucine-rich Repeat Variant"/>
    <property type="match status" value="1"/>
</dbReference>
<reference evidence="9" key="1">
    <citation type="submission" date="2019-12" db="EMBL/GenBank/DDBJ databases">
        <title>Genome sequencing and annotation of Brassica cretica.</title>
        <authorList>
            <person name="Studholme D.J."/>
            <person name="Sarris P."/>
        </authorList>
    </citation>
    <scope>NUCLEOTIDE SEQUENCE</scope>
    <source>
        <strain evidence="9">PFS-109/04</strain>
        <tissue evidence="9">Leaf</tissue>
    </source>
</reference>
<evidence type="ECO:0000256" key="1">
    <source>
        <dbReference type="ARBA" id="ARBA00004123"/>
    </source>
</evidence>
<evidence type="ECO:0000256" key="4">
    <source>
        <dbReference type="ARBA" id="ARBA00022776"/>
    </source>
</evidence>
<dbReference type="InterPro" id="IPR011989">
    <property type="entry name" value="ARM-like"/>
</dbReference>
<accession>A0A8S9MUP4</accession>
<feature type="region of interest" description="Disordered" evidence="8">
    <location>
        <begin position="661"/>
        <end position="874"/>
    </location>
</feature>
<protein>
    <submittedName>
        <fullName evidence="9">Uncharacterized protein</fullName>
    </submittedName>
</protein>
<dbReference type="Pfam" id="PF20168">
    <property type="entry name" value="PDS5"/>
    <property type="match status" value="2"/>
</dbReference>
<dbReference type="GO" id="GO:0007064">
    <property type="term" value="P:mitotic sister chromatid cohesion"/>
    <property type="evidence" value="ECO:0007669"/>
    <property type="project" value="InterPro"/>
</dbReference>